<feature type="coiled-coil region" evidence="4">
    <location>
        <begin position="124"/>
        <end position="193"/>
    </location>
</feature>
<dbReference type="Proteomes" id="UP000254925">
    <property type="component" value="Unassembled WGS sequence"/>
</dbReference>
<keyword evidence="3 4" id="KW-0175">Coiled coil</keyword>
<dbReference type="NCBIfam" id="TIGR01730">
    <property type="entry name" value="RND_mfp"/>
    <property type="match status" value="1"/>
</dbReference>
<proteinExistence type="inferred from homology"/>
<evidence type="ECO:0000256" key="2">
    <source>
        <dbReference type="ARBA" id="ARBA00009477"/>
    </source>
</evidence>
<comment type="caution">
    <text evidence="7">The sequence shown here is derived from an EMBL/GenBank/DDBJ whole genome shotgun (WGS) entry which is preliminary data.</text>
</comment>
<feature type="domain" description="YknX-like C-terminal permuted SH3-like" evidence="6">
    <location>
        <begin position="331"/>
        <end position="398"/>
    </location>
</feature>
<dbReference type="Gene3D" id="2.40.30.170">
    <property type="match status" value="1"/>
</dbReference>
<dbReference type="OrthoDB" id="9813967at2"/>
<dbReference type="PANTHER" id="PTHR32347">
    <property type="entry name" value="EFFLUX SYSTEM COMPONENT YKNX-RELATED"/>
    <property type="match status" value="1"/>
</dbReference>
<evidence type="ECO:0000259" key="6">
    <source>
        <dbReference type="Pfam" id="PF25989"/>
    </source>
</evidence>
<evidence type="ECO:0000313" key="8">
    <source>
        <dbReference type="Proteomes" id="UP000254925"/>
    </source>
</evidence>
<comment type="similarity">
    <text evidence="2">Belongs to the membrane fusion protein (MFP) (TC 8.A.1) family.</text>
</comment>
<name>A0A370HPC6_9HYPH</name>
<protein>
    <submittedName>
        <fullName evidence="7">HlyD family secretion protein</fullName>
    </submittedName>
</protein>
<feature type="domain" description="Multidrug resistance protein MdtA-like alpha-helical hairpin" evidence="5">
    <location>
        <begin position="120"/>
        <end position="180"/>
    </location>
</feature>
<evidence type="ECO:0000256" key="3">
    <source>
        <dbReference type="ARBA" id="ARBA00023054"/>
    </source>
</evidence>
<dbReference type="GO" id="GO:0016020">
    <property type="term" value="C:membrane"/>
    <property type="evidence" value="ECO:0007669"/>
    <property type="project" value="InterPro"/>
</dbReference>
<reference evidence="7 8" key="1">
    <citation type="submission" date="2018-07" db="EMBL/GenBank/DDBJ databases">
        <title>Genomic Encyclopedia of Type Strains, Phase IV (KMG-IV): sequencing the most valuable type-strain genomes for metagenomic binning, comparative biology and taxonomic classification.</title>
        <authorList>
            <person name="Goeker M."/>
        </authorList>
    </citation>
    <scope>NUCLEOTIDE SEQUENCE [LARGE SCALE GENOMIC DNA]</scope>
    <source>
        <strain evidence="7 8">DSM 14364</strain>
    </source>
</reference>
<accession>A0A370HPC6</accession>
<dbReference type="Gene3D" id="1.10.287.470">
    <property type="entry name" value="Helix hairpin bin"/>
    <property type="match status" value="1"/>
</dbReference>
<dbReference type="Gene3D" id="2.40.50.100">
    <property type="match status" value="1"/>
</dbReference>
<sequence length="404" mass="43648">MSGSILRRIMAGLVALAVLAGIAIALWPKPVAVDVATIASGPLEIFVEDEGVTRIRDVYTVSSPIAGKVLRSPREVSDEVIADKTLVAVVEPSDPNLLDIRTQRVNEAAVEAANAAVTLAESQVRHAQSQLEFARSDLRRATALTAGLTISERAIDKAKLDVASAEASLASAKATLEVRRRELESAKANLIQRAEEQPRSEGCCIQLRAPVSGRVLKIDTESEQVVPAGKPLIEIGDPTNLEIVVNLLSRDAVRVEPGATGWVDSWGGPTLLKARVVRVNPTAFTKVSALGIEEQRVETILDFADPPEKWKRLGHEFRVIVRISVWKREDVVQVPLGALFRQGAQWAVYVIANGRAVLRNIEIGERSLESAQVLSGLKPGDRVILHPSDRIGPGVAVTERKTGF</sequence>
<dbReference type="AlphaFoldDB" id="A0A370HPC6"/>
<dbReference type="Gene3D" id="2.40.420.20">
    <property type="match status" value="1"/>
</dbReference>
<gene>
    <name evidence="7" type="ORF">DES45_103462</name>
</gene>
<evidence type="ECO:0000256" key="1">
    <source>
        <dbReference type="ARBA" id="ARBA00004196"/>
    </source>
</evidence>
<dbReference type="Pfam" id="PF25989">
    <property type="entry name" value="YknX_C"/>
    <property type="match status" value="1"/>
</dbReference>
<keyword evidence="8" id="KW-1185">Reference proteome</keyword>
<dbReference type="InterPro" id="IPR050465">
    <property type="entry name" value="UPF0194_transport"/>
</dbReference>
<dbReference type="InterPro" id="IPR006143">
    <property type="entry name" value="RND_pump_MFP"/>
</dbReference>
<dbReference type="GO" id="GO:0030313">
    <property type="term" value="C:cell envelope"/>
    <property type="evidence" value="ECO:0007669"/>
    <property type="project" value="UniProtKB-SubCell"/>
</dbReference>
<evidence type="ECO:0000256" key="4">
    <source>
        <dbReference type="SAM" id="Coils"/>
    </source>
</evidence>
<dbReference type="Pfam" id="PF25876">
    <property type="entry name" value="HH_MFP_RND"/>
    <property type="match status" value="1"/>
</dbReference>
<dbReference type="InterPro" id="IPR058637">
    <property type="entry name" value="YknX-like_C"/>
</dbReference>
<dbReference type="GO" id="GO:0022857">
    <property type="term" value="F:transmembrane transporter activity"/>
    <property type="evidence" value="ECO:0007669"/>
    <property type="project" value="InterPro"/>
</dbReference>
<organism evidence="7 8">
    <name type="scientific">Microvirga subterranea</name>
    <dbReference type="NCBI Taxonomy" id="186651"/>
    <lineage>
        <taxon>Bacteria</taxon>
        <taxon>Pseudomonadati</taxon>
        <taxon>Pseudomonadota</taxon>
        <taxon>Alphaproteobacteria</taxon>
        <taxon>Hyphomicrobiales</taxon>
        <taxon>Methylobacteriaceae</taxon>
        <taxon>Microvirga</taxon>
    </lineage>
</organism>
<dbReference type="RefSeq" id="WP_114769891.1">
    <property type="nucleotide sequence ID" value="NZ_QQBB01000003.1"/>
</dbReference>
<evidence type="ECO:0000259" key="5">
    <source>
        <dbReference type="Pfam" id="PF25876"/>
    </source>
</evidence>
<dbReference type="PANTHER" id="PTHR32347:SF29">
    <property type="entry name" value="UPF0194 MEMBRANE PROTEIN YBHG"/>
    <property type="match status" value="1"/>
</dbReference>
<dbReference type="EMBL" id="QQBB01000003">
    <property type="protein sequence ID" value="RDI60200.1"/>
    <property type="molecule type" value="Genomic_DNA"/>
</dbReference>
<dbReference type="InterPro" id="IPR058624">
    <property type="entry name" value="MdtA-like_HH"/>
</dbReference>
<evidence type="ECO:0000313" key="7">
    <source>
        <dbReference type="EMBL" id="RDI60200.1"/>
    </source>
</evidence>
<comment type="subcellular location">
    <subcellularLocation>
        <location evidence="1">Cell envelope</location>
    </subcellularLocation>
</comment>